<evidence type="ECO:0000313" key="2">
    <source>
        <dbReference type="Proteomes" id="UP000054399"/>
    </source>
</evidence>
<organism evidence="1 2">
    <name type="scientific">Cryptococcus tetragattii IND107</name>
    <dbReference type="NCBI Taxonomy" id="1296105"/>
    <lineage>
        <taxon>Eukaryota</taxon>
        <taxon>Fungi</taxon>
        <taxon>Dikarya</taxon>
        <taxon>Basidiomycota</taxon>
        <taxon>Agaricomycotina</taxon>
        <taxon>Tremellomycetes</taxon>
        <taxon>Tremellales</taxon>
        <taxon>Cryptococcaceae</taxon>
        <taxon>Cryptococcus</taxon>
        <taxon>Cryptococcus gattii species complex</taxon>
    </lineage>
</organism>
<evidence type="ECO:0000313" key="1">
    <source>
        <dbReference type="EMBL" id="KAL0252432.1"/>
    </source>
</evidence>
<sequence length="88" mass="9229">MFGRDLTNDCEIKMTDVSFTFGDITGVQPPLSLQQPMSSVTDGGNVVFNSQSPLKEDSDAVAHNGTVSSTPPKSVVLEKLLDDGSAVG</sequence>
<accession>A0ABR3BVK8</accession>
<proteinExistence type="predicted"/>
<gene>
    <name evidence="1" type="ORF">I308_101824</name>
</gene>
<reference evidence="1" key="1">
    <citation type="submission" date="2015-01" db="EMBL/GenBank/DDBJ databases">
        <authorList>
            <consortium name="The Broad Institute Genomics Platform"/>
            <person name="Cuomo C."/>
            <person name="Litvintseva A."/>
            <person name="Chen Y."/>
            <person name="Heitman J."/>
            <person name="Sun S."/>
            <person name="Springer D."/>
            <person name="Dromer F."/>
            <person name="Young S."/>
            <person name="Zeng Q."/>
            <person name="Gargeya S."/>
            <person name="Abouelleil A."/>
            <person name="Alvarado L."/>
            <person name="Chapman S.B."/>
            <person name="Gainer-Dewar J."/>
            <person name="Goldberg J."/>
            <person name="Griggs A."/>
            <person name="Gujja S."/>
            <person name="Hansen M."/>
            <person name="Howarth C."/>
            <person name="Imamovic A."/>
            <person name="Larimer J."/>
            <person name="Murphy C."/>
            <person name="Naylor J."/>
            <person name="Pearson M."/>
            <person name="Priest M."/>
            <person name="Roberts A."/>
            <person name="Saif S."/>
            <person name="Shea T."/>
            <person name="Sykes S."/>
            <person name="Wortman J."/>
            <person name="Nusbaum C."/>
            <person name="Birren B."/>
        </authorList>
    </citation>
    <scope>NUCLEOTIDE SEQUENCE</scope>
    <source>
        <strain evidence="1">IND107</strain>
    </source>
</reference>
<keyword evidence="2" id="KW-1185">Reference proteome</keyword>
<dbReference type="GeneID" id="91988682"/>
<dbReference type="EMBL" id="ATAM02000003">
    <property type="protein sequence ID" value="KAL0252432.1"/>
    <property type="molecule type" value="Genomic_DNA"/>
</dbReference>
<dbReference type="RefSeq" id="XP_066615152.1">
    <property type="nucleotide sequence ID" value="XM_066756375.1"/>
</dbReference>
<dbReference type="Proteomes" id="UP000054399">
    <property type="component" value="Unassembled WGS sequence"/>
</dbReference>
<name>A0ABR3BVK8_9TREE</name>
<comment type="caution">
    <text evidence="1">The sequence shown here is derived from an EMBL/GenBank/DDBJ whole genome shotgun (WGS) entry which is preliminary data.</text>
</comment>
<protein>
    <submittedName>
        <fullName evidence="1">Uncharacterized protein</fullName>
    </submittedName>
</protein>
<reference evidence="1" key="2">
    <citation type="submission" date="2024-01" db="EMBL/GenBank/DDBJ databases">
        <title>Comparative genomics of Cryptococcus and Kwoniella reveals pathogenesis evolution and contrasting modes of karyotype evolution via chromosome fusion or intercentromeric recombination.</title>
        <authorList>
            <person name="Coelho M.A."/>
            <person name="David-Palma M."/>
            <person name="Shea T."/>
            <person name="Bowers K."/>
            <person name="Mcginley-Smith S."/>
            <person name="Mohammad A.W."/>
            <person name="Gnirke A."/>
            <person name="Yurkov A.M."/>
            <person name="Nowrousian M."/>
            <person name="Sun S."/>
            <person name="Cuomo C.A."/>
            <person name="Heitman J."/>
        </authorList>
    </citation>
    <scope>NUCLEOTIDE SEQUENCE</scope>
    <source>
        <strain evidence="1">IND107</strain>
    </source>
</reference>